<accession>A0AAW0UNF0</accession>
<name>A0AAW0UNF0_SCYPA</name>
<keyword evidence="3" id="KW-1185">Reference proteome</keyword>
<comment type="caution">
    <text evidence="2">The sequence shown here is derived from an EMBL/GenBank/DDBJ whole genome shotgun (WGS) entry which is preliminary data.</text>
</comment>
<dbReference type="AlphaFoldDB" id="A0AAW0UNF0"/>
<sequence>MNCQQKAEESNTHHLGAQSQACFLFNKTDSHLEDVNQFYENIIAIMDKYGLKLEDIYNIDETGCTTVQEPENVMTEKAQKQGPFYRFRLYTAITTDHVMYVEANQGSTAELNEDPSPSIKDEQNSTSHHVWVFPPSGPSTLGTTSQDKLMASSSSGATSQNTPMAAEKIDHTSFCHEGFTLTLTTSAASTMPTSQHYLAP</sequence>
<feature type="region of interest" description="Disordered" evidence="1">
    <location>
        <begin position="134"/>
        <end position="163"/>
    </location>
</feature>
<dbReference type="Proteomes" id="UP001487740">
    <property type="component" value="Unassembled WGS sequence"/>
</dbReference>
<feature type="compositionally biased region" description="Polar residues" evidence="1">
    <location>
        <begin position="138"/>
        <end position="163"/>
    </location>
</feature>
<evidence type="ECO:0000313" key="2">
    <source>
        <dbReference type="EMBL" id="KAK8401683.1"/>
    </source>
</evidence>
<protein>
    <recommendedName>
        <fullName evidence="4">Transposase</fullName>
    </recommendedName>
</protein>
<organism evidence="2 3">
    <name type="scientific">Scylla paramamosain</name>
    <name type="common">Mud crab</name>
    <dbReference type="NCBI Taxonomy" id="85552"/>
    <lineage>
        <taxon>Eukaryota</taxon>
        <taxon>Metazoa</taxon>
        <taxon>Ecdysozoa</taxon>
        <taxon>Arthropoda</taxon>
        <taxon>Crustacea</taxon>
        <taxon>Multicrustacea</taxon>
        <taxon>Malacostraca</taxon>
        <taxon>Eumalacostraca</taxon>
        <taxon>Eucarida</taxon>
        <taxon>Decapoda</taxon>
        <taxon>Pleocyemata</taxon>
        <taxon>Brachyura</taxon>
        <taxon>Eubrachyura</taxon>
        <taxon>Portunoidea</taxon>
        <taxon>Portunidae</taxon>
        <taxon>Portuninae</taxon>
        <taxon>Scylla</taxon>
    </lineage>
</organism>
<proteinExistence type="predicted"/>
<dbReference type="EMBL" id="JARAKH010000008">
    <property type="protein sequence ID" value="KAK8401683.1"/>
    <property type="molecule type" value="Genomic_DNA"/>
</dbReference>
<evidence type="ECO:0000256" key="1">
    <source>
        <dbReference type="SAM" id="MobiDB-lite"/>
    </source>
</evidence>
<gene>
    <name evidence="2" type="ORF">O3P69_001065</name>
</gene>
<evidence type="ECO:0000313" key="3">
    <source>
        <dbReference type="Proteomes" id="UP001487740"/>
    </source>
</evidence>
<reference evidence="2 3" key="1">
    <citation type="submission" date="2023-03" db="EMBL/GenBank/DDBJ databases">
        <title>High-quality genome of Scylla paramamosain provides insights in environmental adaptation.</title>
        <authorList>
            <person name="Zhang L."/>
        </authorList>
    </citation>
    <scope>NUCLEOTIDE SEQUENCE [LARGE SCALE GENOMIC DNA]</scope>
    <source>
        <strain evidence="2">LZ_2023a</strain>
        <tissue evidence="2">Muscle</tissue>
    </source>
</reference>
<evidence type="ECO:0008006" key="4">
    <source>
        <dbReference type="Google" id="ProtNLM"/>
    </source>
</evidence>